<reference evidence="2" key="1">
    <citation type="submission" date="2021-01" db="EMBL/GenBank/DDBJ databases">
        <title>Adiantum capillus-veneris genome.</title>
        <authorList>
            <person name="Fang Y."/>
            <person name="Liao Q."/>
        </authorList>
    </citation>
    <scope>NUCLEOTIDE SEQUENCE</scope>
    <source>
        <strain evidence="2">H3</strain>
        <tissue evidence="2">Leaf</tissue>
    </source>
</reference>
<dbReference type="EMBL" id="JABFUD020000013">
    <property type="protein sequence ID" value="KAI5071674.1"/>
    <property type="molecule type" value="Genomic_DNA"/>
</dbReference>
<feature type="compositionally biased region" description="Basic and acidic residues" evidence="1">
    <location>
        <begin position="10"/>
        <end position="23"/>
    </location>
</feature>
<proteinExistence type="predicted"/>
<protein>
    <recommendedName>
        <fullName evidence="4">F-box protein</fullName>
    </recommendedName>
</protein>
<dbReference type="Proteomes" id="UP000886520">
    <property type="component" value="Chromosome 13"/>
</dbReference>
<organism evidence="2 3">
    <name type="scientific">Adiantum capillus-veneris</name>
    <name type="common">Maidenhair fern</name>
    <dbReference type="NCBI Taxonomy" id="13818"/>
    <lineage>
        <taxon>Eukaryota</taxon>
        <taxon>Viridiplantae</taxon>
        <taxon>Streptophyta</taxon>
        <taxon>Embryophyta</taxon>
        <taxon>Tracheophyta</taxon>
        <taxon>Polypodiopsida</taxon>
        <taxon>Polypodiidae</taxon>
        <taxon>Polypodiales</taxon>
        <taxon>Pteridineae</taxon>
        <taxon>Pteridaceae</taxon>
        <taxon>Vittarioideae</taxon>
        <taxon>Adiantum</taxon>
    </lineage>
</organism>
<gene>
    <name evidence="2" type="ORF">GOP47_0013925</name>
</gene>
<dbReference type="PANTHER" id="PTHR31672:SF13">
    <property type="entry name" value="F-BOX PROTEIN CPR30-LIKE"/>
    <property type="match status" value="1"/>
</dbReference>
<evidence type="ECO:0000313" key="3">
    <source>
        <dbReference type="Proteomes" id="UP000886520"/>
    </source>
</evidence>
<dbReference type="OrthoDB" id="10511085at2759"/>
<dbReference type="InterPro" id="IPR050796">
    <property type="entry name" value="SCF_F-box_component"/>
</dbReference>
<name>A0A9D4UPG2_ADICA</name>
<comment type="caution">
    <text evidence="2">The sequence shown here is derived from an EMBL/GenBank/DDBJ whole genome shotgun (WGS) entry which is preliminary data.</text>
</comment>
<evidence type="ECO:0000256" key="1">
    <source>
        <dbReference type="SAM" id="MobiDB-lite"/>
    </source>
</evidence>
<sequence>MKCVEPSDSYADKRTSKKEEKMRGVASGLSTRSGSSLAHLRGRVFRLISCSPPFWCASPSLPFSSCAAFPVHGALAFLRRHSGVPGFATAPTVTLNRALVSNWITFTAGDLSKAEGVSPHGLATHWVKRKSLKFVRSQSAAQESALHISPQRWLCLHESFMQMQEPYSILGCEKGILLLALHGAEVEQLVICNPLLQRRRVLPMPSCPLVITSAVRLFVDEESGDYVVILSDCQSYNSKTGKWQEIRQVLHTGGKSRLPHLVGGAIFWVTRQQLSGSNDVLLSAYHPREELVTCVPTQFPCKVSFPERGYMWKESQSLQTLAADSTWFGVWKFDEDDELWKKQKTIPYEERGVSHLSYVKAGNLLFLKDVYQFYVFHVELERVRRIGLNYRQLFQNSKMLHHFDRQQADGNSLHLENLSRFSVCWMFSSPLRHWPVDIVISTLG</sequence>
<accession>A0A9D4UPG2</accession>
<evidence type="ECO:0000313" key="2">
    <source>
        <dbReference type="EMBL" id="KAI5071674.1"/>
    </source>
</evidence>
<dbReference type="PANTHER" id="PTHR31672">
    <property type="entry name" value="BNACNNG10540D PROTEIN"/>
    <property type="match status" value="1"/>
</dbReference>
<keyword evidence="3" id="KW-1185">Reference proteome</keyword>
<dbReference type="AlphaFoldDB" id="A0A9D4UPG2"/>
<evidence type="ECO:0008006" key="4">
    <source>
        <dbReference type="Google" id="ProtNLM"/>
    </source>
</evidence>
<feature type="region of interest" description="Disordered" evidence="1">
    <location>
        <begin position="1"/>
        <end position="31"/>
    </location>
</feature>